<evidence type="ECO:0000256" key="1">
    <source>
        <dbReference type="SAM" id="MobiDB-lite"/>
    </source>
</evidence>
<dbReference type="SUPFAM" id="SSF48371">
    <property type="entry name" value="ARM repeat"/>
    <property type="match status" value="1"/>
</dbReference>
<dbReference type="PANTHER" id="PTHR12444:SF8">
    <property type="entry name" value="PROTEIN EFR3 HOMOLOG CMP44E"/>
    <property type="match status" value="1"/>
</dbReference>
<feature type="region of interest" description="Disordered" evidence="1">
    <location>
        <begin position="515"/>
        <end position="535"/>
    </location>
</feature>
<gene>
    <name evidence="2" type="ORF">ONB1V03_LOCUS17242</name>
</gene>
<keyword evidence="3" id="KW-1185">Reference proteome</keyword>
<dbReference type="GO" id="GO:0072659">
    <property type="term" value="P:protein localization to plasma membrane"/>
    <property type="evidence" value="ECO:0007669"/>
    <property type="project" value="TreeGrafter"/>
</dbReference>
<proteinExistence type="predicted"/>
<accession>A0A7R9MKC7</accession>
<evidence type="ECO:0000313" key="3">
    <source>
        <dbReference type="Proteomes" id="UP000728032"/>
    </source>
</evidence>
<dbReference type="Proteomes" id="UP000728032">
    <property type="component" value="Unassembled WGS sequence"/>
</dbReference>
<name>A0A7R9MKC7_9ACAR</name>
<protein>
    <submittedName>
        <fullName evidence="2">Uncharacterized protein</fullName>
    </submittedName>
</protein>
<dbReference type="InterPro" id="IPR051851">
    <property type="entry name" value="EFR3_Homologs"/>
</dbReference>
<dbReference type="OrthoDB" id="19232at2759"/>
<feature type="region of interest" description="Disordered" evidence="1">
    <location>
        <begin position="350"/>
        <end position="374"/>
    </location>
</feature>
<dbReference type="EMBL" id="OC935793">
    <property type="protein sequence ID" value="CAD7660678.1"/>
    <property type="molecule type" value="Genomic_DNA"/>
</dbReference>
<sequence length="617" mass="67921">MHSIQAQHSYAVIQMLMTHLDDVCRAKDMPPDTQIKVRTGIVNVLSQIVSISASESIGPSVLEMINSLLRHLRHSIGHLRDARHRDLEMEFQEMVIHTLGEFANNLPDYQKIEIMIFIISKAPPAPPTGTTAPTDTQLQTIILKSLLKVTTKYRTVHMAQAFPTAFLQPLLSRSLAADPNVRLTVQQIFHQLLDRHNNLPKLSRAVSLSSPDPLTIGKADRQDLMFMKKHGPELLLHVYESVQLANNTGDNMAAIYGTLALLCVELNSEETLTELLRLTLAVQELAAAKGSPLTDDHKSAIHCLCAGFLHLVGDLIAIPAFCAHIETVIKTRAERTPWFLPEFASHRGADTKSSAATPLAKQRRDVSDASPAVSPPDELMDELMFNKAIITEALQSSGHDISALLTPFAPRHVVDASMTRSISDLNAITVEVDSVNSSPGLPRRQPEEEITFESLRKIINEPLSAKHDELEMKRLQIVDRFRNASFHDLIARYERKSNDLQQKLLEALAKYSSQQTIDARARPQSEAPSEGGLPEDSEFVDCVDSVIGGMGGDELAVAPTPTPPVTAATDAHKEWHIYDNPLKELCVESYAAGVAGNGSAAVGPPLFAMKFPELFVY</sequence>
<evidence type="ECO:0000313" key="2">
    <source>
        <dbReference type="EMBL" id="CAD7660678.1"/>
    </source>
</evidence>
<reference evidence="2" key="1">
    <citation type="submission" date="2020-11" db="EMBL/GenBank/DDBJ databases">
        <authorList>
            <person name="Tran Van P."/>
        </authorList>
    </citation>
    <scope>NUCLEOTIDE SEQUENCE</scope>
</reference>
<dbReference type="EMBL" id="CAJPVJ010020968">
    <property type="protein sequence ID" value="CAG2177815.1"/>
    <property type="molecule type" value="Genomic_DNA"/>
</dbReference>
<dbReference type="AlphaFoldDB" id="A0A7R9MKC7"/>
<dbReference type="InterPro" id="IPR016024">
    <property type="entry name" value="ARM-type_fold"/>
</dbReference>
<dbReference type="GO" id="GO:0005886">
    <property type="term" value="C:plasma membrane"/>
    <property type="evidence" value="ECO:0007669"/>
    <property type="project" value="TreeGrafter"/>
</dbReference>
<dbReference type="PANTHER" id="PTHR12444">
    <property type="entry name" value="PROTEIN EFR3 HOMOLOG CMP44E"/>
    <property type="match status" value="1"/>
</dbReference>
<organism evidence="2">
    <name type="scientific">Oppiella nova</name>
    <dbReference type="NCBI Taxonomy" id="334625"/>
    <lineage>
        <taxon>Eukaryota</taxon>
        <taxon>Metazoa</taxon>
        <taxon>Ecdysozoa</taxon>
        <taxon>Arthropoda</taxon>
        <taxon>Chelicerata</taxon>
        <taxon>Arachnida</taxon>
        <taxon>Acari</taxon>
        <taxon>Acariformes</taxon>
        <taxon>Sarcoptiformes</taxon>
        <taxon>Oribatida</taxon>
        <taxon>Brachypylina</taxon>
        <taxon>Oppioidea</taxon>
        <taxon>Oppiidae</taxon>
        <taxon>Oppiella</taxon>
    </lineage>
</organism>